<proteinExistence type="inferred from homology"/>
<evidence type="ECO:0000313" key="12">
    <source>
        <dbReference type="Proteomes" id="UP001159659"/>
    </source>
</evidence>
<dbReference type="PANTHER" id="PTHR45778">
    <property type="entry name" value="PURPLE ACID PHOSPHATASE-RELATED"/>
    <property type="match status" value="1"/>
</dbReference>
<dbReference type="InterPro" id="IPR041792">
    <property type="entry name" value="MPP_PAP"/>
</dbReference>
<evidence type="ECO:0000256" key="4">
    <source>
        <dbReference type="ARBA" id="ARBA00022729"/>
    </source>
</evidence>
<keyword evidence="3" id="KW-0964">Secreted</keyword>
<keyword evidence="6" id="KW-0378">Hydrolase</keyword>
<comment type="subcellular location">
    <subcellularLocation>
        <location evidence="1">Secreted</location>
    </subcellularLocation>
</comment>
<dbReference type="CDD" id="cd00839">
    <property type="entry name" value="MPP_PAPs"/>
    <property type="match status" value="1"/>
</dbReference>
<comment type="caution">
    <text evidence="11">The sequence shown here is derived from an EMBL/GenBank/DDBJ whole genome shotgun (WGS) entry which is preliminary data.</text>
</comment>
<dbReference type="GO" id="GO:0046872">
    <property type="term" value="F:metal ion binding"/>
    <property type="evidence" value="ECO:0007669"/>
    <property type="project" value="InterPro"/>
</dbReference>
<dbReference type="InterPro" id="IPR004843">
    <property type="entry name" value="Calcineurin-like_PHP"/>
</dbReference>
<dbReference type="Pfam" id="PF00149">
    <property type="entry name" value="Metallophos"/>
    <property type="match status" value="1"/>
</dbReference>
<dbReference type="GO" id="GO:0003993">
    <property type="term" value="F:acid phosphatase activity"/>
    <property type="evidence" value="ECO:0007669"/>
    <property type="project" value="UniProtKB-EC"/>
</dbReference>
<feature type="domain" description="Purple acid phosphatase C-terminal" evidence="9">
    <location>
        <begin position="572"/>
        <end position="632"/>
    </location>
</feature>
<name>A0AAV0U2J2_9STRA</name>
<evidence type="ECO:0000256" key="6">
    <source>
        <dbReference type="RuleBase" id="RU361203"/>
    </source>
</evidence>
<accession>A0AAV0U2J2</accession>
<keyword evidence="4" id="KW-0732">Signal</keyword>
<dbReference type="Pfam" id="PF14008">
    <property type="entry name" value="Metallophos_C"/>
    <property type="match status" value="1"/>
</dbReference>
<evidence type="ECO:0000256" key="5">
    <source>
        <dbReference type="ARBA" id="ARBA00023180"/>
    </source>
</evidence>
<dbReference type="SUPFAM" id="SSF49363">
    <property type="entry name" value="Purple acid phosphatase, N-terminal domain"/>
    <property type="match status" value="1"/>
</dbReference>
<feature type="domain" description="Calcineurin-like phosphoesterase" evidence="8">
    <location>
        <begin position="331"/>
        <end position="555"/>
    </location>
</feature>
<dbReference type="PANTHER" id="PTHR45778:SF7">
    <property type="entry name" value="PURPLE ACID PHOSPHATASE"/>
    <property type="match status" value="1"/>
</dbReference>
<dbReference type="InterPro" id="IPR029052">
    <property type="entry name" value="Metallo-depent_PP-like"/>
</dbReference>
<dbReference type="InterPro" id="IPR025733">
    <property type="entry name" value="PAPs_C"/>
</dbReference>
<keyword evidence="7" id="KW-0812">Transmembrane</keyword>
<comment type="subunit">
    <text evidence="2">Homodimer.</text>
</comment>
<evidence type="ECO:0000259" key="10">
    <source>
        <dbReference type="Pfam" id="PF16656"/>
    </source>
</evidence>
<dbReference type="Pfam" id="PF16656">
    <property type="entry name" value="Pur_ac_phosph_N"/>
    <property type="match status" value="1"/>
</dbReference>
<dbReference type="Proteomes" id="UP001159659">
    <property type="component" value="Unassembled WGS sequence"/>
</dbReference>
<evidence type="ECO:0000256" key="3">
    <source>
        <dbReference type="ARBA" id="ARBA00022525"/>
    </source>
</evidence>
<sequence length="641" mass="72908">MTENDTSGSYCCLWKRRTAFVTVALCGLVGFVLIAFLDLPWEVKRTMHVVDIANRLIPTKNTTDVDNRLVPIKNTTDVADRLIPTKDVENLLPTTNASRLNSTKDLVEVKEFELKTYPPLIESGGDVVVSWERNNATTLTNHDYVTLSCGPTTGEGDYFYNKTVRVSDLSVRFSSLYMMRCNYTAIYYNYEEISGKHRAIAKVETGMKEPAETPKHGHLSFTDDEKAMAIMFNSGTSKTPMVKYGMKPDDLKFYATGTSTTYGADDMCHAPATTVGQIYFRDPGYMHTVIMTDLKPNTYYFYQYGHEEHGLSKVHRFKSRPLSSYKYANFIAYGDMGAFAAPFGGSESTAAKALKDVVEDEYDSFLLHFGDISYARSQGHVWDQFFHLIEPYATRVPYMVSIGNHEYGYTKGGKHDLSGGMLPYGGSFNPSWGNFGADSGGECGVPMHHRWHVPKTGNWIYWYSFNYGGIHVIQMSTEHNWTRGSEQYKWLENDLEQVDRNVTPWVVLTAHRMMYSSQLNIEPDMEVSYHFQEEVEDLIYKHRVNVMLVGHEHSYERTCPVYRKKCVENGKGTVHLVVGSAGYPLGPDGFSSKYGNYSLRHVNEYGYIRVTSSPNDMRFQFVLVENGNIYDEFTITPWEDS</sequence>
<keyword evidence="7" id="KW-1133">Transmembrane helix</keyword>
<evidence type="ECO:0000259" key="9">
    <source>
        <dbReference type="Pfam" id="PF14008"/>
    </source>
</evidence>
<dbReference type="AlphaFoldDB" id="A0AAV0U2J2"/>
<dbReference type="GO" id="GO:0005576">
    <property type="term" value="C:extracellular region"/>
    <property type="evidence" value="ECO:0007669"/>
    <property type="project" value="UniProtKB-SubCell"/>
</dbReference>
<dbReference type="EC" id="3.1.3.2" evidence="6"/>
<keyword evidence="5" id="KW-0325">Glycoprotein</keyword>
<dbReference type="EMBL" id="CANTFK010000836">
    <property type="protein sequence ID" value="CAI5729756.1"/>
    <property type="molecule type" value="Genomic_DNA"/>
</dbReference>
<feature type="domain" description="Purple acid phosphatase N-terminal" evidence="10">
    <location>
        <begin position="214"/>
        <end position="318"/>
    </location>
</feature>
<evidence type="ECO:0000256" key="7">
    <source>
        <dbReference type="SAM" id="Phobius"/>
    </source>
</evidence>
<dbReference type="InterPro" id="IPR008963">
    <property type="entry name" value="Purple_acid_Pase-like_N"/>
</dbReference>
<evidence type="ECO:0000256" key="2">
    <source>
        <dbReference type="ARBA" id="ARBA00011738"/>
    </source>
</evidence>
<reference evidence="11" key="1">
    <citation type="submission" date="2022-12" db="EMBL/GenBank/DDBJ databases">
        <authorList>
            <person name="Webb A."/>
        </authorList>
    </citation>
    <scope>NUCLEOTIDE SEQUENCE</scope>
    <source>
        <strain evidence="11">Pf2</strain>
    </source>
</reference>
<evidence type="ECO:0000259" key="8">
    <source>
        <dbReference type="Pfam" id="PF00149"/>
    </source>
</evidence>
<comment type="similarity">
    <text evidence="6">Belongs to the metallophosphoesterase superfamily. Purple acid phosphatase family.</text>
</comment>
<evidence type="ECO:0000256" key="1">
    <source>
        <dbReference type="ARBA" id="ARBA00004613"/>
    </source>
</evidence>
<dbReference type="SUPFAM" id="SSF56300">
    <property type="entry name" value="Metallo-dependent phosphatases"/>
    <property type="match status" value="1"/>
</dbReference>
<comment type="catalytic activity">
    <reaction evidence="6">
        <text>a phosphate monoester + H2O = an alcohol + phosphate</text>
        <dbReference type="Rhea" id="RHEA:15017"/>
        <dbReference type="ChEBI" id="CHEBI:15377"/>
        <dbReference type="ChEBI" id="CHEBI:30879"/>
        <dbReference type="ChEBI" id="CHEBI:43474"/>
        <dbReference type="ChEBI" id="CHEBI:67140"/>
        <dbReference type="EC" id="3.1.3.2"/>
    </reaction>
</comment>
<evidence type="ECO:0000313" key="11">
    <source>
        <dbReference type="EMBL" id="CAI5729756.1"/>
    </source>
</evidence>
<keyword evidence="7" id="KW-0472">Membrane</keyword>
<dbReference type="Gene3D" id="3.60.21.10">
    <property type="match status" value="1"/>
</dbReference>
<feature type="transmembrane region" description="Helical" evidence="7">
    <location>
        <begin position="20"/>
        <end position="39"/>
    </location>
</feature>
<dbReference type="InterPro" id="IPR015914">
    <property type="entry name" value="PAPs_N"/>
</dbReference>
<dbReference type="Gene3D" id="2.60.40.380">
    <property type="entry name" value="Purple acid phosphatase-like, N-terminal"/>
    <property type="match status" value="1"/>
</dbReference>
<gene>
    <name evidence="11" type="ORF">PFR002_LOCUS6102</name>
</gene>
<protein>
    <recommendedName>
        <fullName evidence="6">Purple acid phosphatase</fullName>
        <ecNumber evidence="6">3.1.3.2</ecNumber>
    </recommendedName>
</protein>
<organism evidence="11 12">
    <name type="scientific">Peronospora farinosa</name>
    <dbReference type="NCBI Taxonomy" id="134698"/>
    <lineage>
        <taxon>Eukaryota</taxon>
        <taxon>Sar</taxon>
        <taxon>Stramenopiles</taxon>
        <taxon>Oomycota</taxon>
        <taxon>Peronosporomycetes</taxon>
        <taxon>Peronosporales</taxon>
        <taxon>Peronosporaceae</taxon>
        <taxon>Peronospora</taxon>
    </lineage>
</organism>